<dbReference type="PANTHER" id="PTHR23291">
    <property type="entry name" value="BAX INHIBITOR-RELATED"/>
    <property type="match status" value="1"/>
</dbReference>
<dbReference type="InterPro" id="IPR006214">
    <property type="entry name" value="Bax_inhibitor_1-related"/>
</dbReference>
<protein>
    <recommendedName>
        <fullName evidence="9">BAX inhibitor (BI)-1/YccA family protein</fullName>
    </recommendedName>
</protein>
<dbReference type="GO" id="GO:0005886">
    <property type="term" value="C:plasma membrane"/>
    <property type="evidence" value="ECO:0007669"/>
    <property type="project" value="TreeGrafter"/>
</dbReference>
<feature type="transmembrane region" description="Helical" evidence="6">
    <location>
        <begin position="259"/>
        <end position="279"/>
    </location>
</feature>
<keyword evidence="8" id="KW-1185">Reference proteome</keyword>
<reference evidence="7 8" key="1">
    <citation type="submission" date="2017-10" db="EMBL/GenBank/DDBJ databases">
        <title>Bifidobacterium xylocopum sp. nov. and Bifidobacterium aemilianum sp. nov., from the carpenter bee (Xylocopa violacea) digestive tract.</title>
        <authorList>
            <person name="Alberoni D."/>
            <person name="Baffoni L."/>
            <person name="Di Gioia D."/>
            <person name="Gaggia F."/>
            <person name="Biavati B."/>
        </authorList>
    </citation>
    <scope>NUCLEOTIDE SEQUENCE [LARGE SCALE GENOMIC DNA]</scope>
    <source>
        <strain evidence="7 8">XV10</strain>
    </source>
</reference>
<gene>
    <name evidence="7" type="ORF">CRD60_03525</name>
</gene>
<dbReference type="CDD" id="cd10432">
    <property type="entry name" value="BI-1-like_bacterial"/>
    <property type="match status" value="1"/>
</dbReference>
<comment type="caution">
    <text evidence="7">The sequence shown here is derived from an EMBL/GenBank/DDBJ whole genome shotgun (WGS) entry which is preliminary data.</text>
</comment>
<evidence type="ECO:0000313" key="7">
    <source>
        <dbReference type="EMBL" id="RBP98298.1"/>
    </source>
</evidence>
<dbReference type="EMBL" id="PDCG01000002">
    <property type="protein sequence ID" value="RBP98298.1"/>
    <property type="molecule type" value="Genomic_DNA"/>
</dbReference>
<evidence type="ECO:0000256" key="2">
    <source>
        <dbReference type="ARBA" id="ARBA00010350"/>
    </source>
</evidence>
<feature type="transmembrane region" description="Helical" evidence="6">
    <location>
        <begin position="220"/>
        <end position="239"/>
    </location>
</feature>
<feature type="transmembrane region" description="Helical" evidence="6">
    <location>
        <begin position="195"/>
        <end position="214"/>
    </location>
</feature>
<dbReference type="OrthoDB" id="9793828at2"/>
<evidence type="ECO:0000256" key="6">
    <source>
        <dbReference type="RuleBase" id="RU004379"/>
    </source>
</evidence>
<sequence>MNHTYNAQPGQVPQYGQPSAAHMQAGYGQYQQGYPGQQPYQQPGMQAGVPGGPASMNAQMVYSFEQARHSSTARAYGEMTLGLLLTAVVAIVTQMSNGLELFLAATGMIGWIGLAVIQVALAIFLGARIMKMRTGTARAMFYIYAALMGFTLSTIFAAYDLGSIGLALGMTAGFFFVLTMLALTTKIDMLKAGPILLVALLVMIVGEVILLFVAPSDSMLMLVSAIGLLIFAGLTAYDAQSTRALFAQYAGDPETIKRLSILCALNLYLDFINMFLYVLRLFGDRN</sequence>
<dbReference type="Proteomes" id="UP000252530">
    <property type="component" value="Unassembled WGS sequence"/>
</dbReference>
<evidence type="ECO:0008006" key="9">
    <source>
        <dbReference type="Google" id="ProtNLM"/>
    </source>
</evidence>
<feature type="transmembrane region" description="Helical" evidence="6">
    <location>
        <begin position="75"/>
        <end position="95"/>
    </location>
</feature>
<feature type="transmembrane region" description="Helical" evidence="6">
    <location>
        <begin position="164"/>
        <end position="183"/>
    </location>
</feature>
<evidence type="ECO:0000256" key="4">
    <source>
        <dbReference type="ARBA" id="ARBA00022989"/>
    </source>
</evidence>
<dbReference type="PANTHER" id="PTHR23291:SF50">
    <property type="entry name" value="PROTEIN LIFEGUARD 4"/>
    <property type="match status" value="1"/>
</dbReference>
<feature type="transmembrane region" description="Helical" evidence="6">
    <location>
        <begin position="101"/>
        <end position="127"/>
    </location>
</feature>
<proteinExistence type="inferred from homology"/>
<keyword evidence="5 6" id="KW-0472">Membrane</keyword>
<dbReference type="AlphaFoldDB" id="A0A366KAW1"/>
<keyword evidence="4 6" id="KW-1133">Transmembrane helix</keyword>
<evidence type="ECO:0000256" key="3">
    <source>
        <dbReference type="ARBA" id="ARBA00022692"/>
    </source>
</evidence>
<organism evidence="7 8">
    <name type="scientific">Bifidobacterium aemilianum</name>
    <dbReference type="NCBI Taxonomy" id="2493120"/>
    <lineage>
        <taxon>Bacteria</taxon>
        <taxon>Bacillati</taxon>
        <taxon>Actinomycetota</taxon>
        <taxon>Actinomycetes</taxon>
        <taxon>Bifidobacteriales</taxon>
        <taxon>Bifidobacteriaceae</taxon>
        <taxon>Bifidobacterium</taxon>
    </lineage>
</organism>
<comment type="subcellular location">
    <subcellularLocation>
        <location evidence="1">Membrane</location>
        <topology evidence="1">Multi-pass membrane protein</topology>
    </subcellularLocation>
</comment>
<keyword evidence="3 6" id="KW-0812">Transmembrane</keyword>
<feature type="transmembrane region" description="Helical" evidence="6">
    <location>
        <begin position="139"/>
        <end position="158"/>
    </location>
</feature>
<accession>A0A366KAW1</accession>
<name>A0A366KAW1_9BIFI</name>
<dbReference type="Pfam" id="PF01027">
    <property type="entry name" value="Bax1-I"/>
    <property type="match status" value="1"/>
</dbReference>
<evidence type="ECO:0000256" key="5">
    <source>
        <dbReference type="ARBA" id="ARBA00023136"/>
    </source>
</evidence>
<comment type="similarity">
    <text evidence="2 6">Belongs to the BI1 family.</text>
</comment>
<evidence type="ECO:0000313" key="8">
    <source>
        <dbReference type="Proteomes" id="UP000252530"/>
    </source>
</evidence>
<evidence type="ECO:0000256" key="1">
    <source>
        <dbReference type="ARBA" id="ARBA00004141"/>
    </source>
</evidence>